<accession>A0ABY7D3S1</accession>
<proteinExistence type="predicted"/>
<sequence>MHPLTSLIPIVFFLCFLSSSRSLRHLSKRCVATDAEAIAASDNTAAASKRLASLDGDYAISSLKQPTKQRHLPSTSKHQDGYLAAYQAATYPSSDRSGFQKEANDHSEMPPKNSLVGHTPGTPATPESDGSNVEEELSTKTLNGRLRSPKKYLSKILKKTKPRPTTTPGDTRKIFQLKQLEDCVQKIQFRKLERLRKIRHGQFEPIIVNGEVILPSRPPTQTELEMYRRSRDQVAVIMANGHKRDGDDINWTPEGLAQFIGERLAQSGNPSNVESPEAFKKSISLYQTYLEDIREREQRIKALESHHLMNKWKGIERSISRDVKRFLRSFSKAKPEAMQEVIRTLHNLNRNAFRGDFDKELRAFISGIESRARFKGDGKPEPVPAAWAPKKSKAERLRKERERRIERETKWELSHTDMRRYIPNAVYDQSTEDYFQRFAKARAAQTTNKPVETTHIPTDPPSTVEEIIRTLPKDLELVKQINRFIMISGLENILTEISPQVTNFVEGVVVDQLGNIFPTLGEIKSVLGTVLKSTQEEDVVWRESLFRRFSPIRMSTEAVYKKLQQVYDPRAKIRLALDKSTGPATSLPKEDLEVIKKAPSTRRTLRKLTKMENFKEPASGTNFVNNPFIEELFEKGIIDPITRLRLHVAGRKSKEELVKSLGSEAEFKKLLLEKHAEDILQHCIAPESQQVEVVKRATIALTQTFLFELDQKAKSLYLTRDAFLKPNSFRGLEAWMIYDQQAIREFIQSPASYNKIIKAAAESYFPEPPQQPDKSMIDQLLSEMKISQEPKENILANFFTGFDDRLFELLDRKGDDHLKGTSFATLVSQNTRDRLTKIIQEFHTQRDTLEDQVLEIQRLKESIELTEETNLLYDITKVYTILDSILYPGL</sequence>
<keyword evidence="1" id="KW-0175">Coiled coil</keyword>
<gene>
    <name evidence="4" type="ORF">PtA15_15A277</name>
</gene>
<feature type="region of interest" description="Disordered" evidence="2">
    <location>
        <begin position="373"/>
        <end position="393"/>
    </location>
</feature>
<feature type="coiled-coil region" evidence="1">
    <location>
        <begin position="832"/>
        <end position="869"/>
    </location>
</feature>
<evidence type="ECO:0000313" key="5">
    <source>
        <dbReference type="Proteomes" id="UP001164743"/>
    </source>
</evidence>
<reference evidence="4" key="1">
    <citation type="submission" date="2022-10" db="EMBL/GenBank/DDBJ databases">
        <title>Puccinia triticina Genome sequencing and assembly.</title>
        <authorList>
            <person name="Li C."/>
        </authorList>
    </citation>
    <scope>NUCLEOTIDE SEQUENCE</scope>
    <source>
        <strain evidence="4">Pt15</strain>
    </source>
</reference>
<dbReference type="Proteomes" id="UP001164743">
    <property type="component" value="Chromosome 15A"/>
</dbReference>
<keyword evidence="5" id="KW-1185">Reference proteome</keyword>
<keyword evidence="3" id="KW-0732">Signal</keyword>
<evidence type="ECO:0008006" key="6">
    <source>
        <dbReference type="Google" id="ProtNLM"/>
    </source>
</evidence>
<protein>
    <recommendedName>
        <fullName evidence="6">EF-hand domain-containing protein</fullName>
    </recommendedName>
</protein>
<evidence type="ECO:0000256" key="2">
    <source>
        <dbReference type="SAM" id="MobiDB-lite"/>
    </source>
</evidence>
<feature type="signal peptide" evidence="3">
    <location>
        <begin position="1"/>
        <end position="22"/>
    </location>
</feature>
<name>A0ABY7D3S1_9BASI</name>
<feature type="region of interest" description="Disordered" evidence="2">
    <location>
        <begin position="94"/>
        <end position="145"/>
    </location>
</feature>
<evidence type="ECO:0000256" key="3">
    <source>
        <dbReference type="SAM" id="SignalP"/>
    </source>
</evidence>
<dbReference type="GeneID" id="77804362"/>
<dbReference type="RefSeq" id="XP_053027440.1">
    <property type="nucleotide sequence ID" value="XM_053163467.1"/>
</dbReference>
<organism evidence="4 5">
    <name type="scientific">Puccinia triticina</name>
    <dbReference type="NCBI Taxonomy" id="208348"/>
    <lineage>
        <taxon>Eukaryota</taxon>
        <taxon>Fungi</taxon>
        <taxon>Dikarya</taxon>
        <taxon>Basidiomycota</taxon>
        <taxon>Pucciniomycotina</taxon>
        <taxon>Pucciniomycetes</taxon>
        <taxon>Pucciniales</taxon>
        <taxon>Pucciniaceae</taxon>
        <taxon>Puccinia</taxon>
    </lineage>
</organism>
<evidence type="ECO:0000313" key="4">
    <source>
        <dbReference type="EMBL" id="WAQ91885.1"/>
    </source>
</evidence>
<feature type="chain" id="PRO_5045071940" description="EF-hand domain-containing protein" evidence="3">
    <location>
        <begin position="23"/>
        <end position="890"/>
    </location>
</feature>
<feature type="compositionally biased region" description="Basic and acidic residues" evidence="2">
    <location>
        <begin position="98"/>
        <end position="109"/>
    </location>
</feature>
<evidence type="ECO:0000256" key="1">
    <source>
        <dbReference type="SAM" id="Coils"/>
    </source>
</evidence>
<dbReference type="EMBL" id="CP110435">
    <property type="protein sequence ID" value="WAQ91885.1"/>
    <property type="molecule type" value="Genomic_DNA"/>
</dbReference>